<evidence type="ECO:0000256" key="12">
    <source>
        <dbReference type="ARBA" id="ARBA00023239"/>
    </source>
</evidence>
<name>E8N4D2_ANATU</name>
<evidence type="ECO:0000313" key="20">
    <source>
        <dbReference type="Proteomes" id="UP000008922"/>
    </source>
</evidence>
<dbReference type="EC" id="3.2.2.23" evidence="19"/>
<dbReference type="OrthoDB" id="9800855at2"/>
<dbReference type="NCBIfam" id="NF002211">
    <property type="entry name" value="PRK01103.1"/>
    <property type="match status" value="1"/>
</dbReference>
<evidence type="ECO:0000256" key="14">
    <source>
        <dbReference type="ARBA" id="ARBA00023295"/>
    </source>
</evidence>
<dbReference type="InParanoid" id="E8N4D2"/>
<dbReference type="CDD" id="cd08966">
    <property type="entry name" value="EcFpg-like_N"/>
    <property type="match status" value="1"/>
</dbReference>
<dbReference type="FunFam" id="1.10.8.50:FF:000003">
    <property type="entry name" value="Formamidopyrimidine-DNA glycosylase"/>
    <property type="match status" value="1"/>
</dbReference>
<dbReference type="InterPro" id="IPR020629">
    <property type="entry name" value="FPG_Glyclase"/>
</dbReference>
<evidence type="ECO:0000256" key="1">
    <source>
        <dbReference type="ARBA" id="ARBA00001668"/>
    </source>
</evidence>
<keyword evidence="8 19" id="KW-0378">Hydrolase</keyword>
<dbReference type="InterPro" id="IPR010979">
    <property type="entry name" value="Ribosomal_uS13-like_H2TH"/>
</dbReference>
<keyword evidence="9" id="KW-0862">Zinc</keyword>
<comment type="cofactor">
    <cofactor evidence="2">
        <name>Zn(2+)</name>
        <dbReference type="ChEBI" id="CHEBI:29105"/>
    </cofactor>
</comment>
<dbReference type="SUPFAM" id="SSF57716">
    <property type="entry name" value="Glucocorticoid receptor-like (DNA-binding domain)"/>
    <property type="match status" value="1"/>
</dbReference>
<evidence type="ECO:0000256" key="15">
    <source>
        <dbReference type="ARBA" id="ARBA00044632"/>
    </source>
</evidence>
<keyword evidence="7 16" id="KW-0863">Zinc-finger</keyword>
<comment type="subunit">
    <text evidence="4">Monomer.</text>
</comment>
<dbReference type="EC" id="4.2.99.18" evidence="19"/>
<dbReference type="AlphaFoldDB" id="E8N4D2"/>
<keyword evidence="10" id="KW-0238">DNA-binding</keyword>
<dbReference type="InterPro" id="IPR035937">
    <property type="entry name" value="FPG_N"/>
</dbReference>
<dbReference type="PROSITE" id="PS01242">
    <property type="entry name" value="ZF_FPG_1"/>
    <property type="match status" value="1"/>
</dbReference>
<dbReference type="SMART" id="SM01232">
    <property type="entry name" value="H2TH"/>
    <property type="match status" value="1"/>
</dbReference>
<dbReference type="Gene3D" id="3.20.190.10">
    <property type="entry name" value="MutM-like, N-terminal"/>
    <property type="match status" value="1"/>
</dbReference>
<evidence type="ECO:0000256" key="6">
    <source>
        <dbReference type="ARBA" id="ARBA00022763"/>
    </source>
</evidence>
<dbReference type="eggNOG" id="COG0266">
    <property type="taxonomic scope" value="Bacteria"/>
</dbReference>
<dbReference type="Pfam" id="PF06831">
    <property type="entry name" value="H2TH"/>
    <property type="match status" value="1"/>
</dbReference>
<gene>
    <name evidence="19" type="primary">mutM</name>
    <name evidence="19" type="ordered locus">ANT_12620</name>
</gene>
<dbReference type="NCBIfam" id="TIGR00577">
    <property type="entry name" value="fpg"/>
    <property type="match status" value="1"/>
</dbReference>
<evidence type="ECO:0000256" key="8">
    <source>
        <dbReference type="ARBA" id="ARBA00022801"/>
    </source>
</evidence>
<evidence type="ECO:0000256" key="3">
    <source>
        <dbReference type="ARBA" id="ARBA00009409"/>
    </source>
</evidence>
<keyword evidence="12 19" id="KW-0456">Lyase</keyword>
<keyword evidence="13" id="KW-0511">Multifunctional enzyme</keyword>
<dbReference type="Proteomes" id="UP000008922">
    <property type="component" value="Chromosome"/>
</dbReference>
<evidence type="ECO:0000259" key="18">
    <source>
        <dbReference type="PROSITE" id="PS51068"/>
    </source>
</evidence>
<dbReference type="KEGG" id="atm:ANT_12620"/>
<evidence type="ECO:0000256" key="11">
    <source>
        <dbReference type="ARBA" id="ARBA00023204"/>
    </source>
</evidence>
<dbReference type="RefSeq" id="WP_013559684.1">
    <property type="nucleotide sequence ID" value="NC_014960.1"/>
</dbReference>
<keyword evidence="11" id="KW-0234">DNA repair</keyword>
<evidence type="ECO:0000256" key="10">
    <source>
        <dbReference type="ARBA" id="ARBA00023125"/>
    </source>
</evidence>
<dbReference type="GO" id="GO:0006284">
    <property type="term" value="P:base-excision repair"/>
    <property type="evidence" value="ECO:0007669"/>
    <property type="project" value="InterPro"/>
</dbReference>
<keyword evidence="20" id="KW-1185">Reference proteome</keyword>
<evidence type="ECO:0000256" key="9">
    <source>
        <dbReference type="ARBA" id="ARBA00022833"/>
    </source>
</evidence>
<dbReference type="GO" id="GO:0140078">
    <property type="term" value="F:class I DNA-(apurinic or apyrimidinic site) endonuclease activity"/>
    <property type="evidence" value="ECO:0007669"/>
    <property type="project" value="UniProtKB-EC"/>
</dbReference>
<dbReference type="InterPro" id="IPR015886">
    <property type="entry name" value="H2TH_FPG"/>
</dbReference>
<comment type="catalytic activity">
    <reaction evidence="15">
        <text>2'-deoxyribonucleotide-(2'-deoxyribose 5'-phosphate)-2'-deoxyribonucleotide-DNA = a 3'-end 2'-deoxyribonucleotide-(2,3-dehydro-2,3-deoxyribose 5'-phosphate)-DNA + a 5'-end 5'-phospho-2'-deoxyribonucleoside-DNA + H(+)</text>
        <dbReference type="Rhea" id="RHEA:66592"/>
        <dbReference type="Rhea" id="RHEA-COMP:13180"/>
        <dbReference type="Rhea" id="RHEA-COMP:16897"/>
        <dbReference type="Rhea" id="RHEA-COMP:17067"/>
        <dbReference type="ChEBI" id="CHEBI:15378"/>
        <dbReference type="ChEBI" id="CHEBI:136412"/>
        <dbReference type="ChEBI" id="CHEBI:157695"/>
        <dbReference type="ChEBI" id="CHEBI:167181"/>
        <dbReference type="EC" id="4.2.99.18"/>
    </reaction>
</comment>
<evidence type="ECO:0000313" key="19">
    <source>
        <dbReference type="EMBL" id="BAJ63296.1"/>
    </source>
</evidence>
<feature type="domain" description="FPG-type" evidence="17">
    <location>
        <begin position="237"/>
        <end position="271"/>
    </location>
</feature>
<dbReference type="GO" id="GO:0003690">
    <property type="term" value="F:double-stranded DNA binding"/>
    <property type="evidence" value="ECO:0007669"/>
    <property type="project" value="UniProtKB-ARBA"/>
</dbReference>
<dbReference type="EMBL" id="AP012029">
    <property type="protein sequence ID" value="BAJ63296.1"/>
    <property type="molecule type" value="Genomic_DNA"/>
</dbReference>
<comment type="similarity">
    <text evidence="3">Belongs to the FPG family.</text>
</comment>
<proteinExistence type="inferred from homology"/>
<dbReference type="InterPro" id="IPR015887">
    <property type="entry name" value="DNA_glyclase_Znf_dom_DNA_BS"/>
</dbReference>
<dbReference type="STRING" id="926569.ANT_12620"/>
<organism evidence="19 20">
    <name type="scientific">Anaerolinea thermophila (strain DSM 14523 / JCM 11388 / NBRC 100420 / UNI-1)</name>
    <dbReference type="NCBI Taxonomy" id="926569"/>
    <lineage>
        <taxon>Bacteria</taxon>
        <taxon>Bacillati</taxon>
        <taxon>Chloroflexota</taxon>
        <taxon>Anaerolineae</taxon>
        <taxon>Anaerolineales</taxon>
        <taxon>Anaerolineaceae</taxon>
        <taxon>Anaerolinea</taxon>
    </lineage>
</organism>
<dbReference type="InterPro" id="IPR010663">
    <property type="entry name" value="Znf_FPG/IleRS"/>
</dbReference>
<evidence type="ECO:0000256" key="4">
    <source>
        <dbReference type="ARBA" id="ARBA00011245"/>
    </source>
</evidence>
<dbReference type="Pfam" id="PF06827">
    <property type="entry name" value="zf-FPG_IleRS"/>
    <property type="match status" value="1"/>
</dbReference>
<dbReference type="SUPFAM" id="SSF81624">
    <property type="entry name" value="N-terminal domain of MutM-like DNA repair proteins"/>
    <property type="match status" value="1"/>
</dbReference>
<protein>
    <submittedName>
        <fullName evidence="19">Formamidopyrimidine-DNA glycolase</fullName>
        <ecNumber evidence="19">3.2.2.23</ecNumber>
        <ecNumber evidence="19">4.2.99.18</ecNumber>
    </submittedName>
</protein>
<dbReference type="FunCoup" id="E8N4D2">
    <property type="interactions" value="267"/>
</dbReference>
<keyword evidence="14 19" id="KW-0326">Glycosidase</keyword>
<dbReference type="SMART" id="SM00898">
    <property type="entry name" value="Fapy_DNA_glyco"/>
    <property type="match status" value="1"/>
</dbReference>
<dbReference type="SUPFAM" id="SSF46946">
    <property type="entry name" value="S13-like H2TH domain"/>
    <property type="match status" value="1"/>
</dbReference>
<dbReference type="GO" id="GO:0034039">
    <property type="term" value="F:8-oxo-7,8-dihydroguanine DNA N-glycosylase activity"/>
    <property type="evidence" value="ECO:0007669"/>
    <property type="project" value="TreeGrafter"/>
</dbReference>
<dbReference type="InterPro" id="IPR000214">
    <property type="entry name" value="Znf_DNA_glyclase/AP_lyase"/>
</dbReference>
<dbReference type="InterPro" id="IPR012319">
    <property type="entry name" value="FPG_cat"/>
</dbReference>
<dbReference type="HOGENOM" id="CLU_038423_1_3_0"/>
<dbReference type="GO" id="GO:0008270">
    <property type="term" value="F:zinc ion binding"/>
    <property type="evidence" value="ECO:0007669"/>
    <property type="project" value="UniProtKB-KW"/>
</dbReference>
<evidence type="ECO:0000256" key="5">
    <source>
        <dbReference type="ARBA" id="ARBA00022723"/>
    </source>
</evidence>
<keyword evidence="6" id="KW-0227">DNA damage</keyword>
<dbReference type="PANTHER" id="PTHR22993:SF9">
    <property type="entry name" value="FORMAMIDOPYRIMIDINE-DNA GLYCOSYLASE"/>
    <property type="match status" value="1"/>
</dbReference>
<accession>E8N4D2</accession>
<keyword evidence="5" id="KW-0479">Metal-binding</keyword>
<comment type="catalytic activity">
    <reaction evidence="1">
        <text>Hydrolysis of DNA containing ring-opened 7-methylguanine residues, releasing 2,6-diamino-4-hydroxy-5-(N-methyl)formamidopyrimidine.</text>
        <dbReference type="EC" id="3.2.2.23"/>
    </reaction>
</comment>
<dbReference type="GO" id="GO:0003684">
    <property type="term" value="F:damaged DNA binding"/>
    <property type="evidence" value="ECO:0007669"/>
    <property type="project" value="InterPro"/>
</dbReference>
<evidence type="ECO:0000256" key="7">
    <source>
        <dbReference type="ARBA" id="ARBA00022771"/>
    </source>
</evidence>
<feature type="domain" description="Formamidopyrimidine-DNA glycosylase catalytic" evidence="18">
    <location>
        <begin position="2"/>
        <end position="120"/>
    </location>
</feature>
<dbReference type="PANTHER" id="PTHR22993">
    <property type="entry name" value="FORMAMIDOPYRIMIDINE-DNA GLYCOSYLASE"/>
    <property type="match status" value="1"/>
</dbReference>
<sequence>MPELPEVQTIVSVLRDGGRGAPSILGKQITAANVAWQKTLAMPDLFTFQQNITGEEIRDIRRRGKFIWIILQSAHLFIHLRMSGDVRVEPSTSPLQLHDRLWLEFSDGLRLVFNDPRKFGRVWLAENPQDVIGDLGPEPLDESLSPTQFHQRLTKNRRQLKALLLDQNFLAGVGNIYSDEALFLAKLHPKRSSDSLSPEESARLLQAIRQVLEEGIRKNGASIDWVYRGGEFQNSFRVYQRTGEPCPICGTPIERITVSQRGTHFCPSCQR</sequence>
<evidence type="ECO:0000256" key="16">
    <source>
        <dbReference type="PROSITE-ProRule" id="PRU00391"/>
    </source>
</evidence>
<dbReference type="Pfam" id="PF01149">
    <property type="entry name" value="Fapy_DNA_glyco"/>
    <property type="match status" value="1"/>
</dbReference>
<dbReference type="Gene3D" id="1.10.8.50">
    <property type="match status" value="1"/>
</dbReference>
<dbReference type="PROSITE" id="PS51066">
    <property type="entry name" value="ZF_FPG_2"/>
    <property type="match status" value="1"/>
</dbReference>
<evidence type="ECO:0000256" key="13">
    <source>
        <dbReference type="ARBA" id="ARBA00023268"/>
    </source>
</evidence>
<dbReference type="PROSITE" id="PS51068">
    <property type="entry name" value="FPG_CAT"/>
    <property type="match status" value="1"/>
</dbReference>
<evidence type="ECO:0000256" key="2">
    <source>
        <dbReference type="ARBA" id="ARBA00001947"/>
    </source>
</evidence>
<reference evidence="19 20" key="1">
    <citation type="submission" date="2010-12" db="EMBL/GenBank/DDBJ databases">
        <title>Whole genome sequence of Anaerolinea thermophila UNI-1.</title>
        <authorList>
            <person name="Narita-Yamada S."/>
            <person name="Kishi E."/>
            <person name="Watanabe Y."/>
            <person name="Takasaki K."/>
            <person name="Ankai A."/>
            <person name="Oguchi A."/>
            <person name="Fukui S."/>
            <person name="Takahashi M."/>
            <person name="Yashiro I."/>
            <person name="Hosoyama A."/>
            <person name="Sekiguchi Y."/>
            <person name="Hanada S."/>
            <person name="Fujita N."/>
        </authorList>
    </citation>
    <scope>NUCLEOTIDE SEQUENCE [LARGE SCALE GENOMIC DNA]</scope>
    <source>
        <strain evidence="20">DSM 14523 / JCM 11388 / NBRC 100420 / UNI-1</strain>
    </source>
</reference>
<evidence type="ECO:0000259" key="17">
    <source>
        <dbReference type="PROSITE" id="PS51066"/>
    </source>
</evidence>